<gene>
    <name evidence="2" type="ORF">DSM104329_05388</name>
</gene>
<organism evidence="2 3">
    <name type="scientific">Capillimicrobium parvum</name>
    <dbReference type="NCBI Taxonomy" id="2884022"/>
    <lineage>
        <taxon>Bacteria</taxon>
        <taxon>Bacillati</taxon>
        <taxon>Actinomycetota</taxon>
        <taxon>Thermoleophilia</taxon>
        <taxon>Solirubrobacterales</taxon>
        <taxon>Capillimicrobiaceae</taxon>
        <taxon>Capillimicrobium</taxon>
    </lineage>
</organism>
<dbReference type="Proteomes" id="UP001162834">
    <property type="component" value="Chromosome"/>
</dbReference>
<protein>
    <recommendedName>
        <fullName evidence="1">Coenzyme Q-binding protein COQ10 START domain-containing protein</fullName>
    </recommendedName>
</protein>
<keyword evidence="3" id="KW-1185">Reference proteome</keyword>
<dbReference type="AlphaFoldDB" id="A0A9E7C2W7"/>
<proteinExistence type="predicted"/>
<dbReference type="KEGG" id="sbae:DSM104329_05388"/>
<accession>A0A9E7C2W7</accession>
<dbReference type="RefSeq" id="WP_259312968.1">
    <property type="nucleotide sequence ID" value="NZ_CP087164.1"/>
</dbReference>
<evidence type="ECO:0000313" key="3">
    <source>
        <dbReference type="Proteomes" id="UP001162834"/>
    </source>
</evidence>
<evidence type="ECO:0000313" key="2">
    <source>
        <dbReference type="EMBL" id="UGS38956.1"/>
    </source>
</evidence>
<dbReference type="InterPro" id="IPR005031">
    <property type="entry name" value="COQ10_START"/>
</dbReference>
<dbReference type="CDD" id="cd07820">
    <property type="entry name" value="SRPBCC_3"/>
    <property type="match status" value="1"/>
</dbReference>
<name>A0A9E7C2W7_9ACTN</name>
<feature type="domain" description="Coenzyme Q-binding protein COQ10 START" evidence="1">
    <location>
        <begin position="16"/>
        <end position="140"/>
    </location>
</feature>
<evidence type="ECO:0000259" key="1">
    <source>
        <dbReference type="Pfam" id="PF03364"/>
    </source>
</evidence>
<dbReference type="EMBL" id="CP087164">
    <property type="protein sequence ID" value="UGS38956.1"/>
    <property type="molecule type" value="Genomic_DNA"/>
</dbReference>
<sequence length="157" mass="18883">MARRMRVHRLEQEAIVERPLPEVFAFFARAHNLERITPPWVRFQVLTREPVRMAPGALIEYRLRLHGLPLRWLTRIEEWDEGRAFVDRQLRGPYRLWHHRHEFEAVGRGTRVRDVVHYALPLGPLGELARLVLVRRDLDRIFSYRRDAVERLMRPAL</sequence>
<reference evidence="2" key="1">
    <citation type="journal article" date="2022" name="Int. J. Syst. Evol. Microbiol.">
        <title>Pseudomonas aegrilactucae sp. nov. and Pseudomonas morbosilactucae sp. nov., pathogens causing bacterial rot of lettuce in Japan.</title>
        <authorList>
            <person name="Sawada H."/>
            <person name="Fujikawa T."/>
            <person name="Satou M."/>
        </authorList>
    </citation>
    <scope>NUCLEOTIDE SEQUENCE</scope>
    <source>
        <strain evidence="2">0166_1</strain>
    </source>
</reference>
<dbReference type="SUPFAM" id="SSF55961">
    <property type="entry name" value="Bet v1-like"/>
    <property type="match status" value="1"/>
</dbReference>
<dbReference type="InterPro" id="IPR023393">
    <property type="entry name" value="START-like_dom_sf"/>
</dbReference>
<dbReference type="Gene3D" id="3.30.530.20">
    <property type="match status" value="1"/>
</dbReference>
<dbReference type="Pfam" id="PF03364">
    <property type="entry name" value="Polyketide_cyc"/>
    <property type="match status" value="1"/>
</dbReference>